<keyword evidence="2" id="KW-1185">Reference proteome</keyword>
<dbReference type="RefSeq" id="WP_183443630.1">
    <property type="nucleotide sequence ID" value="NZ_JACHXD010000022.1"/>
</dbReference>
<dbReference type="Proteomes" id="UP000541535">
    <property type="component" value="Unassembled WGS sequence"/>
</dbReference>
<name>A0A7W5BF23_9BURK</name>
<evidence type="ECO:0000313" key="2">
    <source>
        <dbReference type="Proteomes" id="UP000541535"/>
    </source>
</evidence>
<organism evidence="1 2">
    <name type="scientific">Pseudoduganella violacea</name>
    <dbReference type="NCBI Taxonomy" id="1715466"/>
    <lineage>
        <taxon>Bacteria</taxon>
        <taxon>Pseudomonadati</taxon>
        <taxon>Pseudomonadota</taxon>
        <taxon>Betaproteobacteria</taxon>
        <taxon>Burkholderiales</taxon>
        <taxon>Oxalobacteraceae</taxon>
        <taxon>Telluria group</taxon>
        <taxon>Pseudoduganella</taxon>
    </lineage>
</organism>
<reference evidence="1 2" key="1">
    <citation type="submission" date="2020-08" db="EMBL/GenBank/DDBJ databases">
        <title>Genomic Encyclopedia of Type Strains, Phase III (KMG-III): the genomes of soil and plant-associated and newly described type strains.</title>
        <authorList>
            <person name="Whitman W."/>
        </authorList>
    </citation>
    <scope>NUCLEOTIDE SEQUENCE [LARGE SCALE GENOMIC DNA]</scope>
    <source>
        <strain evidence="1 2">CECT 8897</strain>
    </source>
</reference>
<evidence type="ECO:0000313" key="1">
    <source>
        <dbReference type="EMBL" id="MBB3121949.1"/>
    </source>
</evidence>
<gene>
    <name evidence="1" type="ORF">FHS03_005044</name>
</gene>
<accession>A0A7W5BF23</accession>
<proteinExistence type="predicted"/>
<dbReference type="AlphaFoldDB" id="A0A7W5BF23"/>
<comment type="caution">
    <text evidence="1">The sequence shown here is derived from an EMBL/GenBank/DDBJ whole genome shotgun (WGS) entry which is preliminary data.</text>
</comment>
<sequence>MMAGELTVAIGLVWGHIGAMQHEDAYALARACLGLWPGERHLLLLAGFAGVELGYPADLNVLRAAYGLAQGGSGSATGPLASCLDLIKRRQPA</sequence>
<dbReference type="EMBL" id="JACHXD010000022">
    <property type="protein sequence ID" value="MBB3121949.1"/>
    <property type="molecule type" value="Genomic_DNA"/>
</dbReference>
<protein>
    <submittedName>
        <fullName evidence="1">Uncharacterized protein</fullName>
    </submittedName>
</protein>